<gene>
    <name evidence="2" type="ORF">R1flu_015032</name>
</gene>
<evidence type="ECO:0000313" key="2">
    <source>
        <dbReference type="EMBL" id="KAL2630346.1"/>
    </source>
</evidence>
<evidence type="ECO:0000313" key="3">
    <source>
        <dbReference type="Proteomes" id="UP001605036"/>
    </source>
</evidence>
<evidence type="ECO:0000256" key="1">
    <source>
        <dbReference type="SAM" id="MobiDB-lite"/>
    </source>
</evidence>
<organism evidence="2 3">
    <name type="scientific">Riccia fluitans</name>
    <dbReference type="NCBI Taxonomy" id="41844"/>
    <lineage>
        <taxon>Eukaryota</taxon>
        <taxon>Viridiplantae</taxon>
        <taxon>Streptophyta</taxon>
        <taxon>Embryophyta</taxon>
        <taxon>Marchantiophyta</taxon>
        <taxon>Marchantiopsida</taxon>
        <taxon>Marchantiidae</taxon>
        <taxon>Marchantiales</taxon>
        <taxon>Ricciaceae</taxon>
        <taxon>Riccia</taxon>
    </lineage>
</organism>
<feature type="compositionally biased region" description="Polar residues" evidence="1">
    <location>
        <begin position="44"/>
        <end position="55"/>
    </location>
</feature>
<protein>
    <submittedName>
        <fullName evidence="2">Uncharacterized protein</fullName>
    </submittedName>
</protein>
<feature type="region of interest" description="Disordered" evidence="1">
    <location>
        <begin position="205"/>
        <end position="229"/>
    </location>
</feature>
<feature type="region of interest" description="Disordered" evidence="1">
    <location>
        <begin position="1"/>
        <end position="55"/>
    </location>
</feature>
<dbReference type="EMBL" id="JBHFFA010000004">
    <property type="protein sequence ID" value="KAL2630346.1"/>
    <property type="molecule type" value="Genomic_DNA"/>
</dbReference>
<accession>A0ABD1YHS3</accession>
<dbReference type="Proteomes" id="UP001605036">
    <property type="component" value="Unassembled WGS sequence"/>
</dbReference>
<name>A0ABD1YHS3_9MARC</name>
<feature type="compositionally biased region" description="Basic and acidic residues" evidence="1">
    <location>
        <begin position="205"/>
        <end position="215"/>
    </location>
</feature>
<feature type="compositionally biased region" description="Gly residues" evidence="1">
    <location>
        <begin position="1"/>
        <end position="11"/>
    </location>
</feature>
<comment type="caution">
    <text evidence="2">The sequence shown here is derived from an EMBL/GenBank/DDBJ whole genome shotgun (WGS) entry which is preliminary data.</text>
</comment>
<reference evidence="2 3" key="1">
    <citation type="submission" date="2024-09" db="EMBL/GenBank/DDBJ databases">
        <title>Chromosome-scale assembly of Riccia fluitans.</title>
        <authorList>
            <person name="Paukszto L."/>
            <person name="Sawicki J."/>
            <person name="Karawczyk K."/>
            <person name="Piernik-Szablinska J."/>
            <person name="Szczecinska M."/>
            <person name="Mazdziarz M."/>
        </authorList>
    </citation>
    <scope>NUCLEOTIDE SEQUENCE [LARGE SCALE GENOMIC DNA]</scope>
    <source>
        <strain evidence="2">Rf_01</strain>
        <tissue evidence="2">Aerial parts of the thallus</tissue>
    </source>
</reference>
<sequence length="237" mass="25768">MPRFSGGGGAGEASDEVKLMDDNGESQPSCSESIADDREEDQISEMSANECSTSRSFQSLANMRSAALAINIKASKKVVAEETPAPCSSPSSCFLQSSEAWSHDDVQEISSNSVLNKRKLADKLNILALAREKSISADDSSEEDDADAQEAFDTLCFLQTNKRGKSTASDSKGISNRFMNVVIGIHDFRSSKRLEMIVLTPFKFPRAEHPTDTGPERNSQQQQLQPPGITIRVANTM</sequence>
<proteinExistence type="predicted"/>
<feature type="compositionally biased region" description="Polar residues" evidence="1">
    <location>
        <begin position="216"/>
        <end position="225"/>
    </location>
</feature>
<keyword evidence="3" id="KW-1185">Reference proteome</keyword>
<dbReference type="AlphaFoldDB" id="A0ABD1YHS3"/>